<dbReference type="Pfam" id="PF01381">
    <property type="entry name" value="HTH_3"/>
    <property type="match status" value="1"/>
</dbReference>
<evidence type="ECO:0000313" key="4">
    <source>
        <dbReference type="Proteomes" id="UP001500034"/>
    </source>
</evidence>
<evidence type="ECO:0000259" key="2">
    <source>
        <dbReference type="PROSITE" id="PS50943"/>
    </source>
</evidence>
<dbReference type="InterPro" id="IPR050807">
    <property type="entry name" value="TransReg_Diox_bact_type"/>
</dbReference>
<dbReference type="RefSeq" id="WP_345591027.1">
    <property type="nucleotide sequence ID" value="NZ_BAABCQ010000027.1"/>
</dbReference>
<gene>
    <name evidence="3" type="ORF">GCM10022384_19450</name>
</gene>
<dbReference type="Gene3D" id="1.25.40.10">
    <property type="entry name" value="Tetratricopeptide repeat domain"/>
    <property type="match status" value="1"/>
</dbReference>
<dbReference type="InterPro" id="IPR011990">
    <property type="entry name" value="TPR-like_helical_dom_sf"/>
</dbReference>
<dbReference type="EMBL" id="BAABCQ010000027">
    <property type="protein sequence ID" value="GAA3968128.1"/>
    <property type="molecule type" value="Genomic_DNA"/>
</dbReference>
<keyword evidence="4" id="KW-1185">Reference proteome</keyword>
<protein>
    <recommendedName>
        <fullName evidence="2">HTH cro/C1-type domain-containing protein</fullName>
    </recommendedName>
</protein>
<dbReference type="SMART" id="SM00530">
    <property type="entry name" value="HTH_XRE"/>
    <property type="match status" value="1"/>
</dbReference>
<dbReference type="PANTHER" id="PTHR46797:SF1">
    <property type="entry name" value="METHYLPHOSPHONATE SYNTHASE"/>
    <property type="match status" value="1"/>
</dbReference>
<dbReference type="Gene3D" id="1.10.260.40">
    <property type="entry name" value="lambda repressor-like DNA-binding domains"/>
    <property type="match status" value="1"/>
</dbReference>
<dbReference type="CDD" id="cd00093">
    <property type="entry name" value="HTH_XRE"/>
    <property type="match status" value="1"/>
</dbReference>
<dbReference type="InterPro" id="IPR010982">
    <property type="entry name" value="Lambda_DNA-bd_dom_sf"/>
</dbReference>
<dbReference type="Proteomes" id="UP001500034">
    <property type="component" value="Unassembled WGS sequence"/>
</dbReference>
<reference evidence="4" key="1">
    <citation type="journal article" date="2019" name="Int. J. Syst. Evol. Microbiol.">
        <title>The Global Catalogue of Microorganisms (GCM) 10K type strain sequencing project: providing services to taxonomists for standard genome sequencing and annotation.</title>
        <authorList>
            <consortium name="The Broad Institute Genomics Platform"/>
            <consortium name="The Broad Institute Genome Sequencing Center for Infectious Disease"/>
            <person name="Wu L."/>
            <person name="Ma J."/>
        </authorList>
    </citation>
    <scope>NUCLEOTIDE SEQUENCE [LARGE SCALE GENOMIC DNA]</scope>
    <source>
        <strain evidence="4">JCM 17027</strain>
    </source>
</reference>
<dbReference type="PROSITE" id="PS50943">
    <property type="entry name" value="HTH_CROC1"/>
    <property type="match status" value="1"/>
</dbReference>
<dbReference type="SUPFAM" id="SSF47413">
    <property type="entry name" value="lambda repressor-like DNA-binding domains"/>
    <property type="match status" value="1"/>
</dbReference>
<name>A0ABP7PME5_9ACTN</name>
<accession>A0ABP7PME5</accession>
<evidence type="ECO:0000313" key="3">
    <source>
        <dbReference type="EMBL" id="GAA3968128.1"/>
    </source>
</evidence>
<proteinExistence type="predicted"/>
<organism evidence="3 4">
    <name type="scientific">Streptomyces marokkonensis</name>
    <dbReference type="NCBI Taxonomy" id="324855"/>
    <lineage>
        <taxon>Bacteria</taxon>
        <taxon>Bacillati</taxon>
        <taxon>Actinomycetota</taxon>
        <taxon>Actinomycetes</taxon>
        <taxon>Kitasatosporales</taxon>
        <taxon>Streptomycetaceae</taxon>
        <taxon>Streptomyces</taxon>
    </lineage>
</organism>
<sequence>MGKTTEPAPGTNLATLRKERGLTQSRLARLANISVSLLSKIEVGDRALTPAVAADLGKAMGVSMAEVLGKASVAQDGEERLSALRSAVRDYDLPGRREVEEDTLTDSLETAGQHRDKAEVDQILAILPGLLRDATTHAHSTNTVQSWMTLAEVYSSVYWLAARHRWMDMAELAVTRQWWAVEQKTNPLGMAIAARDRAGAYLNGGDFEGGLMVVDRAVSQAQTSLSGQERAFAVGLLNLRGMTLAGRFKDKKEGRKEAERHIKSAWEASEWFGRDWNRHSMIFGPQNTTTHVLATRLDLGRPRDALRMAEDLDAALEGLPATRVAPSRINLARARLDVGDRDGALESLSDAWAAAPQMARIHPMAREVFRVLSSLHRRSNPELLRLSKLSGIPV</sequence>
<keyword evidence="1" id="KW-0238">DNA-binding</keyword>
<evidence type="ECO:0000256" key="1">
    <source>
        <dbReference type="ARBA" id="ARBA00023125"/>
    </source>
</evidence>
<feature type="domain" description="HTH cro/C1-type" evidence="2">
    <location>
        <begin position="13"/>
        <end position="67"/>
    </location>
</feature>
<dbReference type="InterPro" id="IPR001387">
    <property type="entry name" value="Cro/C1-type_HTH"/>
</dbReference>
<comment type="caution">
    <text evidence="3">The sequence shown here is derived from an EMBL/GenBank/DDBJ whole genome shotgun (WGS) entry which is preliminary data.</text>
</comment>
<dbReference type="PANTHER" id="PTHR46797">
    <property type="entry name" value="HTH-TYPE TRANSCRIPTIONAL REGULATOR"/>
    <property type="match status" value="1"/>
</dbReference>